<keyword evidence="5 6" id="KW-0472">Membrane</keyword>
<evidence type="ECO:0000313" key="8">
    <source>
        <dbReference type="EMBL" id="ONG37235.1"/>
    </source>
</evidence>
<keyword evidence="2 6" id="KW-1003">Cell membrane</keyword>
<dbReference type="InterPro" id="IPR032694">
    <property type="entry name" value="CopC/D"/>
</dbReference>
<name>A0A1S8CQ38_9GAMM</name>
<evidence type="ECO:0000256" key="4">
    <source>
        <dbReference type="ARBA" id="ARBA00022989"/>
    </source>
</evidence>
<reference evidence="8 9" key="1">
    <citation type="submission" date="2016-10" db="EMBL/GenBank/DDBJ databases">
        <title>Draft Genome sequence of Alkanindiges sp. strain H1.</title>
        <authorList>
            <person name="Subhash Y."/>
            <person name="Lee S."/>
        </authorList>
    </citation>
    <scope>NUCLEOTIDE SEQUENCE [LARGE SCALE GENOMIC DNA]</scope>
    <source>
        <strain evidence="8 9">H1</strain>
    </source>
</reference>
<dbReference type="PANTHER" id="PTHR34820:SF4">
    <property type="entry name" value="INNER MEMBRANE PROTEIN YEBZ"/>
    <property type="match status" value="1"/>
</dbReference>
<keyword evidence="6" id="KW-0186">Copper</keyword>
<comment type="similarity">
    <text evidence="6">Belongs to the CopD family.</text>
</comment>
<dbReference type="Pfam" id="PF05425">
    <property type="entry name" value="CopD"/>
    <property type="match status" value="1"/>
</dbReference>
<evidence type="ECO:0000256" key="5">
    <source>
        <dbReference type="ARBA" id="ARBA00023136"/>
    </source>
</evidence>
<evidence type="ECO:0000256" key="2">
    <source>
        <dbReference type="ARBA" id="ARBA00022475"/>
    </source>
</evidence>
<feature type="transmembrane region" description="Helical" evidence="6">
    <location>
        <begin position="47"/>
        <end position="67"/>
    </location>
</feature>
<sequence>MVAEYWLWAGWIAKVMFYLATAISIGGAFSYLLFFKYQILNKILIKYMFIGASLGILSSIAGFLIQIGSFANSGWLGIFDATFFNILLHTSVGTVQVLRVLCFIAITALLTWKYYKQPAKPSYILRLALAICFLTLLFTFSQMGHVTNLSIFAQGLIILHVGAMSLWMGALFPLWQLSRRIQGISLKDSMHLFGKIAAFIVAILVACGATVAYLLLKDWNTLLTTPYGHGFIIKLVLVSSILLLAAFNKWYFTPRLQYSQFVRHLSYAILFEMMLGLSILLVTGYITSVIGIE</sequence>
<accession>A0A1S8CQ38</accession>
<evidence type="ECO:0000313" key="9">
    <source>
        <dbReference type="Proteomes" id="UP000192132"/>
    </source>
</evidence>
<feature type="transmembrane region" description="Helical" evidence="6">
    <location>
        <begin position="196"/>
        <end position="215"/>
    </location>
</feature>
<keyword evidence="9" id="KW-1185">Reference proteome</keyword>
<dbReference type="EMBL" id="MLCN01000062">
    <property type="protein sequence ID" value="ONG37235.1"/>
    <property type="molecule type" value="Genomic_DNA"/>
</dbReference>
<dbReference type="GO" id="GO:0046688">
    <property type="term" value="P:response to copper ion"/>
    <property type="evidence" value="ECO:0007669"/>
    <property type="project" value="UniProtKB-UniRule"/>
</dbReference>
<feature type="transmembrane region" description="Helical" evidence="6">
    <location>
        <begin position="87"/>
        <end position="112"/>
    </location>
</feature>
<evidence type="ECO:0000256" key="1">
    <source>
        <dbReference type="ARBA" id="ARBA00004651"/>
    </source>
</evidence>
<dbReference type="AlphaFoldDB" id="A0A1S8CQ38"/>
<feature type="domain" description="Copper resistance protein D" evidence="7">
    <location>
        <begin position="190"/>
        <end position="284"/>
    </location>
</feature>
<evidence type="ECO:0000256" key="3">
    <source>
        <dbReference type="ARBA" id="ARBA00022692"/>
    </source>
</evidence>
<keyword evidence="6" id="KW-0997">Cell inner membrane</keyword>
<dbReference type="GO" id="GO:0006825">
    <property type="term" value="P:copper ion transport"/>
    <property type="evidence" value="ECO:0007669"/>
    <property type="project" value="InterPro"/>
</dbReference>
<dbReference type="GO" id="GO:0005886">
    <property type="term" value="C:plasma membrane"/>
    <property type="evidence" value="ECO:0007669"/>
    <property type="project" value="UniProtKB-SubCell"/>
</dbReference>
<dbReference type="OrthoDB" id="5780104at2"/>
<evidence type="ECO:0000256" key="6">
    <source>
        <dbReference type="RuleBase" id="RU369037"/>
    </source>
</evidence>
<feature type="transmembrane region" description="Helical" evidence="6">
    <location>
        <begin position="227"/>
        <end position="247"/>
    </location>
</feature>
<dbReference type="RefSeq" id="WP_076879387.1">
    <property type="nucleotide sequence ID" value="NZ_MLCN01000062.1"/>
</dbReference>
<evidence type="ECO:0000259" key="7">
    <source>
        <dbReference type="Pfam" id="PF05425"/>
    </source>
</evidence>
<dbReference type="PANTHER" id="PTHR34820">
    <property type="entry name" value="INNER MEMBRANE PROTEIN YEBZ"/>
    <property type="match status" value="1"/>
</dbReference>
<protein>
    <recommendedName>
        <fullName evidence="6">Copper resistance protein D</fullName>
    </recommendedName>
</protein>
<feature type="transmembrane region" description="Helical" evidence="6">
    <location>
        <begin position="124"/>
        <end position="145"/>
    </location>
</feature>
<gene>
    <name evidence="8" type="ORF">BKE30_14970</name>
</gene>
<keyword evidence="3 6" id="KW-0812">Transmembrane</keyword>
<feature type="transmembrane region" description="Helical" evidence="6">
    <location>
        <begin position="267"/>
        <end position="292"/>
    </location>
</feature>
<dbReference type="STRING" id="1907941.BKE30_14970"/>
<comment type="subcellular location">
    <subcellularLocation>
        <location evidence="6">Cell inner membrane</location>
        <topology evidence="6">Multi-pass membrane protein</topology>
    </subcellularLocation>
    <subcellularLocation>
        <location evidence="1">Cell membrane</location>
        <topology evidence="1">Multi-pass membrane protein</topology>
    </subcellularLocation>
</comment>
<proteinExistence type="inferred from homology"/>
<keyword evidence="4 6" id="KW-1133">Transmembrane helix</keyword>
<feature type="transmembrane region" description="Helical" evidence="6">
    <location>
        <begin position="151"/>
        <end position="175"/>
    </location>
</feature>
<dbReference type="InterPro" id="IPR008457">
    <property type="entry name" value="Cu-R_CopD_dom"/>
</dbReference>
<organism evidence="8 9">
    <name type="scientific">Alkanindiges hydrocarboniclasticus</name>
    <dbReference type="NCBI Taxonomy" id="1907941"/>
    <lineage>
        <taxon>Bacteria</taxon>
        <taxon>Pseudomonadati</taxon>
        <taxon>Pseudomonadota</taxon>
        <taxon>Gammaproteobacteria</taxon>
        <taxon>Moraxellales</taxon>
        <taxon>Moraxellaceae</taxon>
        <taxon>Alkanindiges</taxon>
    </lineage>
</organism>
<comment type="function">
    <text evidence="6">Involved in copper resistance.</text>
</comment>
<comment type="caution">
    <text evidence="8">The sequence shown here is derived from an EMBL/GenBank/DDBJ whole genome shotgun (WGS) entry which is preliminary data.</text>
</comment>
<dbReference type="Proteomes" id="UP000192132">
    <property type="component" value="Unassembled WGS sequence"/>
</dbReference>
<feature type="transmembrane region" description="Helical" evidence="6">
    <location>
        <begin position="15"/>
        <end position="35"/>
    </location>
</feature>